<dbReference type="InterPro" id="IPR005074">
    <property type="entry name" value="Peptidase_C39"/>
</dbReference>
<dbReference type="Pfam" id="PF00005">
    <property type="entry name" value="ABC_tran"/>
    <property type="match status" value="1"/>
</dbReference>
<name>A0A9D9NA61_9BACT</name>
<dbReference type="Gene3D" id="3.90.70.10">
    <property type="entry name" value="Cysteine proteinases"/>
    <property type="match status" value="1"/>
</dbReference>
<comment type="subcellular location">
    <subcellularLocation>
        <location evidence="1">Cell membrane</location>
        <topology evidence="1">Multi-pass membrane protein</topology>
    </subcellularLocation>
</comment>
<dbReference type="Pfam" id="PF03412">
    <property type="entry name" value="Peptidase_C39"/>
    <property type="match status" value="1"/>
</dbReference>
<dbReference type="Gene3D" id="1.20.1560.10">
    <property type="entry name" value="ABC transporter type 1, transmembrane domain"/>
    <property type="match status" value="1"/>
</dbReference>
<evidence type="ECO:0000256" key="1">
    <source>
        <dbReference type="ARBA" id="ARBA00004651"/>
    </source>
</evidence>
<evidence type="ECO:0000256" key="8">
    <source>
        <dbReference type="ARBA" id="ARBA00022989"/>
    </source>
</evidence>
<keyword evidence="6" id="KW-0378">Hydrolase</keyword>
<comment type="caution">
    <text evidence="14">The sequence shown here is derived from an EMBL/GenBank/DDBJ whole genome shotgun (WGS) entry which is preliminary data.</text>
</comment>
<sequence>MKTFPAYRQLDSMDCGPTCLKIVAKHYGKNYSLQNLRDLCHISREGVSLLGISDAAEAIGFRTMGVKLDFDQLCGEAVLPCIVHWNQRHFVVVYKVERRRGQTYVHVSDPASGLLKYTEEQFLKSWVSIRDEDGGHEGGGLGIALLIEPTPKFYDEKGDEDKRLGFKGMLKYLKPYRHFIAQLLLAMLTGSIISLILPFLTQSVIDVGIGTSDLHFVVVILIAQVVLVLGQMANELIRSWLMLHMTTRVSISLISDFLAKLMRLPISFFDSKMVGDIMQRIGDHSRIQTFLTGSLLSIVMAAVTFVVYSAVMGGYDLKILGIFILGSALYVGWVLLFLRRRRKLDYMRFQEAAANQSSIVQLIGGMQDIKLNGCEKQKRWEWERIQARLFNVSVKGLALGQTQQVGGTFIDQTKNVFISFLAASAVINGDMTLGMMTAMQYIIGQLNAPISQFIKFVQEAQDAKISLERLGEIQERKDEEDPERDYIREIPEDADIEFKDVVFQYNGPHSEKVLDGINIKVPHNKVTAIVGASGSGKTTMLKMMLGFYEPVSGEVLLGGNRIGDYSPSIWRGECGTVMQEGFVFSDTIAGNIGVSDEKPDMEKVRKAVRIANIEDFIGGLPLRYNTKIGAEGNGVSTGQKQRLLIARAAYKGSRYLFFDEATNSLDANNEKVIMENLDELFENRTVVIVAHRLSTVKNADNIIVLDKGRVVEQGTHKELTEKKGYYYELVKNQLELGN</sequence>
<evidence type="ECO:0000259" key="13">
    <source>
        <dbReference type="PROSITE" id="PS50990"/>
    </source>
</evidence>
<dbReference type="EMBL" id="JADIME010000070">
    <property type="protein sequence ID" value="MBO8465635.1"/>
    <property type="molecule type" value="Genomic_DNA"/>
</dbReference>
<reference evidence="14" key="2">
    <citation type="journal article" date="2021" name="PeerJ">
        <title>Extensive microbial diversity within the chicken gut microbiome revealed by metagenomics and culture.</title>
        <authorList>
            <person name="Gilroy R."/>
            <person name="Ravi A."/>
            <person name="Getino M."/>
            <person name="Pursley I."/>
            <person name="Horton D.L."/>
            <person name="Alikhan N.F."/>
            <person name="Baker D."/>
            <person name="Gharbi K."/>
            <person name="Hall N."/>
            <person name="Watson M."/>
            <person name="Adriaenssens E.M."/>
            <person name="Foster-Nyarko E."/>
            <person name="Jarju S."/>
            <person name="Secka A."/>
            <person name="Antonio M."/>
            <person name="Oren A."/>
            <person name="Chaudhuri R.R."/>
            <person name="La Ragione R."/>
            <person name="Hildebrand F."/>
            <person name="Pallen M.J."/>
        </authorList>
    </citation>
    <scope>NUCLEOTIDE SEQUENCE</scope>
    <source>
        <strain evidence="14">10037</strain>
    </source>
</reference>
<dbReference type="GO" id="GO:0005524">
    <property type="term" value="F:ATP binding"/>
    <property type="evidence" value="ECO:0007669"/>
    <property type="project" value="UniProtKB-KW"/>
</dbReference>
<keyword evidence="3" id="KW-1003">Cell membrane</keyword>
<feature type="transmembrane region" description="Helical" evidence="10">
    <location>
        <begin position="317"/>
        <end position="338"/>
    </location>
</feature>
<feature type="domain" description="ABC transporter" evidence="11">
    <location>
        <begin position="496"/>
        <end position="732"/>
    </location>
</feature>
<evidence type="ECO:0000256" key="10">
    <source>
        <dbReference type="SAM" id="Phobius"/>
    </source>
</evidence>
<dbReference type="InterPro" id="IPR003439">
    <property type="entry name" value="ABC_transporter-like_ATP-bd"/>
</dbReference>
<dbReference type="InterPro" id="IPR039421">
    <property type="entry name" value="Type_1_exporter"/>
</dbReference>
<evidence type="ECO:0000256" key="6">
    <source>
        <dbReference type="ARBA" id="ARBA00022801"/>
    </source>
</evidence>
<dbReference type="InterPro" id="IPR036640">
    <property type="entry name" value="ABC1_TM_sf"/>
</dbReference>
<dbReference type="SMART" id="SM00382">
    <property type="entry name" value="AAA"/>
    <property type="match status" value="1"/>
</dbReference>
<dbReference type="CDD" id="cd18571">
    <property type="entry name" value="ABC_6TM_peptidase_like"/>
    <property type="match status" value="1"/>
</dbReference>
<keyword evidence="2" id="KW-0813">Transport</keyword>
<evidence type="ECO:0000256" key="5">
    <source>
        <dbReference type="ARBA" id="ARBA00022741"/>
    </source>
</evidence>
<dbReference type="Gene3D" id="3.40.50.300">
    <property type="entry name" value="P-loop containing nucleotide triphosphate hydrolases"/>
    <property type="match status" value="1"/>
</dbReference>
<dbReference type="PANTHER" id="PTHR43394">
    <property type="entry name" value="ATP-DEPENDENT PERMEASE MDL1, MITOCHONDRIAL"/>
    <property type="match status" value="1"/>
</dbReference>
<dbReference type="PANTHER" id="PTHR43394:SF1">
    <property type="entry name" value="ATP-BINDING CASSETTE SUB-FAMILY B MEMBER 10, MITOCHONDRIAL"/>
    <property type="match status" value="1"/>
</dbReference>
<feature type="transmembrane region" description="Helical" evidence="10">
    <location>
        <begin position="179"/>
        <end position="202"/>
    </location>
</feature>
<dbReference type="PROSITE" id="PS50929">
    <property type="entry name" value="ABC_TM1F"/>
    <property type="match status" value="1"/>
</dbReference>
<dbReference type="FunFam" id="3.40.50.300:FF:000299">
    <property type="entry name" value="ABC transporter ATP-binding protein/permease"/>
    <property type="match status" value="1"/>
</dbReference>
<keyword evidence="9 10" id="KW-0472">Membrane</keyword>
<dbReference type="PROSITE" id="PS50990">
    <property type="entry name" value="PEPTIDASE_C39"/>
    <property type="match status" value="1"/>
</dbReference>
<feature type="transmembrane region" description="Helical" evidence="10">
    <location>
        <begin position="214"/>
        <end position="233"/>
    </location>
</feature>
<dbReference type="Proteomes" id="UP000823597">
    <property type="component" value="Unassembled WGS sequence"/>
</dbReference>
<organism evidence="14 15">
    <name type="scientific">Candidatus Merdivivens pullistercoris</name>
    <dbReference type="NCBI Taxonomy" id="2840873"/>
    <lineage>
        <taxon>Bacteria</taxon>
        <taxon>Pseudomonadati</taxon>
        <taxon>Bacteroidota</taxon>
        <taxon>Bacteroidia</taxon>
        <taxon>Bacteroidales</taxon>
        <taxon>Muribaculaceae</taxon>
        <taxon>Muribaculaceae incertae sedis</taxon>
        <taxon>Candidatus Merdivivens</taxon>
    </lineage>
</organism>
<keyword evidence="8 10" id="KW-1133">Transmembrane helix</keyword>
<dbReference type="GO" id="GO:0006508">
    <property type="term" value="P:proteolysis"/>
    <property type="evidence" value="ECO:0007669"/>
    <property type="project" value="InterPro"/>
</dbReference>
<dbReference type="InterPro" id="IPR011527">
    <property type="entry name" value="ABC1_TM_dom"/>
</dbReference>
<dbReference type="PROSITE" id="PS50893">
    <property type="entry name" value="ABC_TRANSPORTER_2"/>
    <property type="match status" value="1"/>
</dbReference>
<evidence type="ECO:0000256" key="3">
    <source>
        <dbReference type="ARBA" id="ARBA00022475"/>
    </source>
</evidence>
<gene>
    <name evidence="14" type="ORF">IAB93_06540</name>
</gene>
<protein>
    <submittedName>
        <fullName evidence="14">Peptidase domain-containing ABC transporter</fullName>
    </submittedName>
</protein>
<proteinExistence type="predicted"/>
<feature type="domain" description="ABC transmembrane type-1" evidence="12">
    <location>
        <begin position="183"/>
        <end position="462"/>
    </location>
</feature>
<keyword evidence="7" id="KW-0067">ATP-binding</keyword>
<dbReference type="GO" id="GO:0016887">
    <property type="term" value="F:ATP hydrolysis activity"/>
    <property type="evidence" value="ECO:0007669"/>
    <property type="project" value="InterPro"/>
</dbReference>
<evidence type="ECO:0000256" key="7">
    <source>
        <dbReference type="ARBA" id="ARBA00022840"/>
    </source>
</evidence>
<feature type="domain" description="Peptidase C39" evidence="13">
    <location>
        <begin position="9"/>
        <end position="133"/>
    </location>
</feature>
<keyword evidence="4 10" id="KW-0812">Transmembrane</keyword>
<dbReference type="Pfam" id="PF00664">
    <property type="entry name" value="ABC_membrane"/>
    <property type="match status" value="1"/>
</dbReference>
<evidence type="ECO:0000259" key="11">
    <source>
        <dbReference type="PROSITE" id="PS50893"/>
    </source>
</evidence>
<dbReference type="InterPro" id="IPR027417">
    <property type="entry name" value="P-loop_NTPase"/>
</dbReference>
<dbReference type="SUPFAM" id="SSF52540">
    <property type="entry name" value="P-loop containing nucleoside triphosphate hydrolases"/>
    <property type="match status" value="1"/>
</dbReference>
<dbReference type="GO" id="GO:0008233">
    <property type="term" value="F:peptidase activity"/>
    <property type="evidence" value="ECO:0007669"/>
    <property type="project" value="InterPro"/>
</dbReference>
<dbReference type="GO" id="GO:0005886">
    <property type="term" value="C:plasma membrane"/>
    <property type="evidence" value="ECO:0007669"/>
    <property type="project" value="UniProtKB-SubCell"/>
</dbReference>
<evidence type="ECO:0000313" key="15">
    <source>
        <dbReference type="Proteomes" id="UP000823597"/>
    </source>
</evidence>
<dbReference type="AlphaFoldDB" id="A0A9D9NA61"/>
<evidence type="ECO:0000313" key="14">
    <source>
        <dbReference type="EMBL" id="MBO8465635.1"/>
    </source>
</evidence>
<evidence type="ECO:0000259" key="12">
    <source>
        <dbReference type="PROSITE" id="PS50929"/>
    </source>
</evidence>
<evidence type="ECO:0000256" key="2">
    <source>
        <dbReference type="ARBA" id="ARBA00022448"/>
    </source>
</evidence>
<keyword evidence="5" id="KW-0547">Nucleotide-binding</keyword>
<dbReference type="SUPFAM" id="SSF90123">
    <property type="entry name" value="ABC transporter transmembrane region"/>
    <property type="match status" value="1"/>
</dbReference>
<evidence type="ECO:0000256" key="9">
    <source>
        <dbReference type="ARBA" id="ARBA00023136"/>
    </source>
</evidence>
<dbReference type="GO" id="GO:0015421">
    <property type="term" value="F:ABC-type oligopeptide transporter activity"/>
    <property type="evidence" value="ECO:0007669"/>
    <property type="project" value="TreeGrafter"/>
</dbReference>
<accession>A0A9D9NA61</accession>
<dbReference type="CDD" id="cd02418">
    <property type="entry name" value="Peptidase_C39B"/>
    <property type="match status" value="1"/>
</dbReference>
<reference evidence="14" key="1">
    <citation type="submission" date="2020-10" db="EMBL/GenBank/DDBJ databases">
        <authorList>
            <person name="Gilroy R."/>
        </authorList>
    </citation>
    <scope>NUCLEOTIDE SEQUENCE</scope>
    <source>
        <strain evidence="14">10037</strain>
    </source>
</reference>
<dbReference type="InterPro" id="IPR003593">
    <property type="entry name" value="AAA+_ATPase"/>
</dbReference>
<evidence type="ECO:0000256" key="4">
    <source>
        <dbReference type="ARBA" id="ARBA00022692"/>
    </source>
</evidence>
<feature type="transmembrane region" description="Helical" evidence="10">
    <location>
        <begin position="290"/>
        <end position="311"/>
    </location>
</feature>